<dbReference type="GeneTree" id="ENSGT00420000029858"/>
<evidence type="ECO:0000256" key="19">
    <source>
        <dbReference type="ARBA" id="ARBA00047666"/>
    </source>
</evidence>
<evidence type="ECO:0000256" key="8">
    <source>
        <dbReference type="ARBA" id="ARBA00026208"/>
    </source>
</evidence>
<comment type="catalytic activity">
    <reaction evidence="24">
        <text>succinyl-CoA + H2O = succinyl-4'-phosphopantetheine + adenosine 3',5'-bisphosphate + 2 H(+)</text>
        <dbReference type="Rhea" id="RHEA:67472"/>
        <dbReference type="ChEBI" id="CHEBI:15377"/>
        <dbReference type="ChEBI" id="CHEBI:15378"/>
        <dbReference type="ChEBI" id="CHEBI:57292"/>
        <dbReference type="ChEBI" id="CHEBI:58343"/>
        <dbReference type="ChEBI" id="CHEBI:172364"/>
    </reaction>
    <physiologicalReaction direction="left-to-right" evidence="24">
        <dbReference type="Rhea" id="RHEA:67473"/>
    </physiologicalReaction>
</comment>
<comment type="catalytic activity">
    <reaction evidence="25">
        <text>a 5'-end CoA-ribonucleoside in mRNA + H2O = a 5'-end phospho-adenosine-phospho-ribonucleoside in mRNA + (R)-4'-phosphopantetheine + 2 H(+)</text>
        <dbReference type="Rhea" id="RHEA:67592"/>
        <dbReference type="Rhea" id="RHEA-COMP:15719"/>
        <dbReference type="Rhea" id="RHEA-COMP:17276"/>
        <dbReference type="ChEBI" id="CHEBI:15377"/>
        <dbReference type="ChEBI" id="CHEBI:15378"/>
        <dbReference type="ChEBI" id="CHEBI:61723"/>
        <dbReference type="ChEBI" id="CHEBI:144051"/>
        <dbReference type="ChEBI" id="CHEBI:172371"/>
    </reaction>
    <physiologicalReaction direction="left-to-right" evidence="25">
        <dbReference type="Rhea" id="RHEA:67593"/>
    </physiologicalReaction>
</comment>
<dbReference type="Gene3D" id="3.90.79.10">
    <property type="entry name" value="Nucleoside Triphosphate Pyrophosphohydrolase"/>
    <property type="match status" value="1"/>
</dbReference>
<dbReference type="Ensembl" id="ENSPMRT00000032555.1">
    <property type="protein sequence ID" value="ENSPMRP00000030698.1"/>
    <property type="gene ID" value="ENSPMRG00000019876.1"/>
</dbReference>
<dbReference type="GeneID" id="114602295"/>
<evidence type="ECO:0000256" key="28">
    <source>
        <dbReference type="ARBA" id="ARBA00048961"/>
    </source>
</evidence>
<dbReference type="RefSeq" id="XP_028596162.1">
    <property type="nucleotide sequence ID" value="XM_028740329.1"/>
</dbReference>
<dbReference type="PANTHER" id="PTHR12318">
    <property type="entry name" value="TESTOSTERONE-REGULATED PROTEIN RP2"/>
    <property type="match status" value="1"/>
</dbReference>
<dbReference type="EC" id="3.6.1.77" evidence="11"/>
<reference evidence="33" key="2">
    <citation type="submission" date="2025-08" db="UniProtKB">
        <authorList>
            <consortium name="Ensembl"/>
        </authorList>
    </citation>
    <scope>IDENTIFICATION</scope>
</reference>
<name>A0A670JZI6_PODMU</name>
<evidence type="ECO:0000256" key="4">
    <source>
        <dbReference type="ARBA" id="ARBA00022723"/>
    </source>
</evidence>
<protein>
    <recommendedName>
        <fullName evidence="8">Acyl-coenzyme A diphosphatase NUDT19</fullName>
        <ecNumber evidence="11">3.6.1.77</ecNumber>
    </recommendedName>
    <alternativeName>
        <fullName evidence="9">Nucleoside diphosphate-linked moiety X motif 19</fullName>
    </alternativeName>
</protein>
<evidence type="ECO:0000256" key="22">
    <source>
        <dbReference type="ARBA" id="ARBA00048360"/>
    </source>
</evidence>
<evidence type="ECO:0000256" key="24">
    <source>
        <dbReference type="ARBA" id="ARBA00048624"/>
    </source>
</evidence>
<dbReference type="GO" id="GO:0015938">
    <property type="term" value="P:coenzyme A catabolic process"/>
    <property type="evidence" value="ECO:0007669"/>
    <property type="project" value="Ensembl"/>
</dbReference>
<organism evidence="33 34">
    <name type="scientific">Podarcis muralis</name>
    <name type="common">Wall lizard</name>
    <name type="synonym">Lacerta muralis</name>
    <dbReference type="NCBI Taxonomy" id="64176"/>
    <lineage>
        <taxon>Eukaryota</taxon>
        <taxon>Metazoa</taxon>
        <taxon>Chordata</taxon>
        <taxon>Craniata</taxon>
        <taxon>Vertebrata</taxon>
        <taxon>Euteleostomi</taxon>
        <taxon>Lepidosauria</taxon>
        <taxon>Squamata</taxon>
        <taxon>Bifurcata</taxon>
        <taxon>Unidentata</taxon>
        <taxon>Episquamata</taxon>
        <taxon>Laterata</taxon>
        <taxon>Lacertibaenia</taxon>
        <taxon>Lacertidae</taxon>
        <taxon>Podarcis</taxon>
    </lineage>
</organism>
<dbReference type="GO" id="GO:0010945">
    <property type="term" value="F:coenzyme A diphosphatase activity"/>
    <property type="evidence" value="ECO:0007669"/>
    <property type="project" value="UniProtKB-EC"/>
</dbReference>
<comment type="catalytic activity">
    <reaction evidence="14">
        <text>malonyl-CoA + H2O = malonyl-4'-phosphopantetheine + adenosine 3',5'-bisphosphate + 2 H(+)</text>
        <dbReference type="Rhea" id="RHEA:67468"/>
        <dbReference type="ChEBI" id="CHEBI:15377"/>
        <dbReference type="ChEBI" id="CHEBI:15378"/>
        <dbReference type="ChEBI" id="CHEBI:57384"/>
        <dbReference type="ChEBI" id="CHEBI:58343"/>
        <dbReference type="ChEBI" id="CHEBI:172363"/>
    </reaction>
    <physiologicalReaction direction="left-to-right" evidence="14">
        <dbReference type="Rhea" id="RHEA:67469"/>
    </physiologicalReaction>
</comment>
<keyword evidence="5" id="KW-0378">Hydrolase</keyword>
<dbReference type="CDD" id="cd18870">
    <property type="entry name" value="NUDIX_AcylCoAdiphos_Nudt19"/>
    <property type="match status" value="1"/>
</dbReference>
<evidence type="ECO:0000256" key="26">
    <source>
        <dbReference type="ARBA" id="ARBA00048828"/>
    </source>
</evidence>
<comment type="catalytic activity">
    <reaction evidence="21">
        <text>dodecanoyl-CoA + H2O = S-dodecanoyl-4'-phosphopantetheine + adenosine 3',5'-bisphosphate + 2 H(+)</text>
        <dbReference type="Rhea" id="RHEA:50024"/>
        <dbReference type="ChEBI" id="CHEBI:15377"/>
        <dbReference type="ChEBI" id="CHEBI:15378"/>
        <dbReference type="ChEBI" id="CHEBI:57375"/>
        <dbReference type="ChEBI" id="CHEBI:58343"/>
        <dbReference type="ChEBI" id="CHEBI:132015"/>
    </reaction>
    <physiologicalReaction direction="left-to-right" evidence="21">
        <dbReference type="Rhea" id="RHEA:50025"/>
    </physiologicalReaction>
</comment>
<evidence type="ECO:0000256" key="11">
    <source>
        <dbReference type="ARBA" id="ARBA00044967"/>
    </source>
</evidence>
<dbReference type="GO" id="GO:0000287">
    <property type="term" value="F:magnesium ion binding"/>
    <property type="evidence" value="ECO:0007669"/>
    <property type="project" value="Ensembl"/>
</dbReference>
<keyword evidence="6" id="KW-0460">Magnesium</keyword>
<dbReference type="KEGG" id="pmua:114602295"/>
<comment type="catalytic activity">
    <reaction evidence="30">
        <text>(9Z)-hexadecenoyl-CoA + H2O = S-(9Z-hexadecenoyl)-4'-phosphopantetheine + adenosine 3',5'-bisphosphate + 2 H(+)</text>
        <dbReference type="Rhea" id="RHEA:67540"/>
        <dbReference type="ChEBI" id="CHEBI:15377"/>
        <dbReference type="ChEBI" id="CHEBI:15378"/>
        <dbReference type="ChEBI" id="CHEBI:58343"/>
        <dbReference type="ChEBI" id="CHEBI:61540"/>
        <dbReference type="ChEBI" id="CHEBI:172388"/>
    </reaction>
    <physiologicalReaction direction="left-to-right" evidence="30">
        <dbReference type="Rhea" id="RHEA:67541"/>
    </physiologicalReaction>
</comment>
<dbReference type="InterPro" id="IPR039121">
    <property type="entry name" value="NUDT19"/>
</dbReference>
<evidence type="ECO:0000259" key="32">
    <source>
        <dbReference type="PROSITE" id="PS51462"/>
    </source>
</evidence>
<evidence type="ECO:0000256" key="21">
    <source>
        <dbReference type="ARBA" id="ARBA00047757"/>
    </source>
</evidence>
<evidence type="ECO:0000313" key="34">
    <source>
        <dbReference type="Proteomes" id="UP000472272"/>
    </source>
</evidence>
<dbReference type="GO" id="GO:2001294">
    <property type="term" value="P:malonyl-CoA catabolic process"/>
    <property type="evidence" value="ECO:0007669"/>
    <property type="project" value="Ensembl"/>
</dbReference>
<keyword evidence="34" id="KW-1185">Reference proteome</keyword>
<evidence type="ECO:0000256" key="1">
    <source>
        <dbReference type="ARBA" id="ARBA00001936"/>
    </source>
</evidence>
<comment type="catalytic activity">
    <reaction evidence="26">
        <text>hexadecanoyl-CoA + H2O = S-hexadecanoyl-4'-phosphopantetheine + adenosine 3',5'-bisphosphate + 2 H(+)</text>
        <dbReference type="Rhea" id="RHEA:50032"/>
        <dbReference type="ChEBI" id="CHEBI:15377"/>
        <dbReference type="ChEBI" id="CHEBI:15378"/>
        <dbReference type="ChEBI" id="CHEBI:57379"/>
        <dbReference type="ChEBI" id="CHEBI:58343"/>
        <dbReference type="ChEBI" id="CHEBI:132018"/>
    </reaction>
    <physiologicalReaction direction="left-to-right" evidence="26">
        <dbReference type="Rhea" id="RHEA:50033"/>
    </physiologicalReaction>
</comment>
<comment type="catalytic activity">
    <reaction evidence="18">
        <text>4,8-dimethylnonanoyl-CoA + H2O = S-(4,8-dimethylnonanoyl)-4'-phosphopantetheine + adenosine 3',5'-bisphosphate + 2 H(+)</text>
        <dbReference type="Rhea" id="RHEA:67524"/>
        <dbReference type="ChEBI" id="CHEBI:15377"/>
        <dbReference type="ChEBI" id="CHEBI:15378"/>
        <dbReference type="ChEBI" id="CHEBI:58343"/>
        <dbReference type="ChEBI" id="CHEBI:77061"/>
        <dbReference type="ChEBI" id="CHEBI:172385"/>
    </reaction>
    <physiologicalReaction direction="left-to-right" evidence="18">
        <dbReference type="Rhea" id="RHEA:67525"/>
    </physiologicalReaction>
</comment>
<gene>
    <name evidence="33" type="primary">NUDT19</name>
</gene>
<comment type="catalytic activity">
    <reaction evidence="22">
        <text>(9Z,12Z,15Z)-octadecatrienoyl-CoA + H2O = S-(9Z,12Z,15Z-octadecatrienoyl)-4'-phosphopantetheine + adenosine 3',5'-bisphosphate + 2 H(+)</text>
        <dbReference type="Rhea" id="RHEA:67532"/>
        <dbReference type="ChEBI" id="CHEBI:15377"/>
        <dbReference type="ChEBI" id="CHEBI:15378"/>
        <dbReference type="ChEBI" id="CHEBI:58343"/>
        <dbReference type="ChEBI" id="CHEBI:74034"/>
        <dbReference type="ChEBI" id="CHEBI:172386"/>
    </reaction>
    <physiologicalReaction direction="left-to-right" evidence="22">
        <dbReference type="Rhea" id="RHEA:67533"/>
    </physiologicalReaction>
</comment>
<evidence type="ECO:0000256" key="16">
    <source>
        <dbReference type="ARBA" id="ARBA00047466"/>
    </source>
</evidence>
<dbReference type="GO" id="GO:1901289">
    <property type="term" value="P:succinyl-CoA catabolic process"/>
    <property type="evidence" value="ECO:0007669"/>
    <property type="project" value="Ensembl"/>
</dbReference>
<evidence type="ECO:0000256" key="27">
    <source>
        <dbReference type="ARBA" id="ARBA00048882"/>
    </source>
</evidence>
<reference evidence="33" key="3">
    <citation type="submission" date="2025-09" db="UniProtKB">
        <authorList>
            <consortium name="Ensembl"/>
        </authorList>
    </citation>
    <scope>IDENTIFICATION</scope>
</reference>
<comment type="cofactor">
    <cofactor evidence="1">
        <name>Mn(2+)</name>
        <dbReference type="ChEBI" id="CHEBI:29035"/>
    </cofactor>
</comment>
<dbReference type="InterPro" id="IPR015797">
    <property type="entry name" value="NUDIX_hydrolase-like_dom_sf"/>
</dbReference>
<evidence type="ECO:0000256" key="12">
    <source>
        <dbReference type="ARBA" id="ARBA00045809"/>
    </source>
</evidence>
<evidence type="ECO:0000256" key="23">
    <source>
        <dbReference type="ARBA" id="ARBA00048413"/>
    </source>
</evidence>
<evidence type="ECO:0000256" key="14">
    <source>
        <dbReference type="ARBA" id="ARBA00047369"/>
    </source>
</evidence>
<dbReference type="CTD" id="390916"/>
<proteinExistence type="inferred from homology"/>
<evidence type="ECO:0000256" key="5">
    <source>
        <dbReference type="ARBA" id="ARBA00022801"/>
    </source>
</evidence>
<evidence type="ECO:0000256" key="9">
    <source>
        <dbReference type="ARBA" id="ARBA00031193"/>
    </source>
</evidence>
<dbReference type="OrthoDB" id="1695362at2759"/>
<keyword evidence="7" id="KW-0464">Manganese</keyword>
<evidence type="ECO:0000256" key="13">
    <source>
        <dbReference type="ARBA" id="ARBA00047289"/>
    </source>
</evidence>
<evidence type="ECO:0000256" key="7">
    <source>
        <dbReference type="ARBA" id="ARBA00023211"/>
    </source>
</evidence>
<dbReference type="InterPro" id="IPR000086">
    <property type="entry name" value="NUDIX_hydrolase_dom"/>
</dbReference>
<feature type="chain" id="PRO_5025632765" description="Acyl-coenzyme A diphosphatase NUDT19" evidence="31">
    <location>
        <begin position="24"/>
        <end position="386"/>
    </location>
</feature>
<comment type="cofactor">
    <cofactor evidence="2">
        <name>Mg(2+)</name>
        <dbReference type="ChEBI" id="CHEBI:18420"/>
    </cofactor>
</comment>
<dbReference type="GO" id="GO:1902858">
    <property type="term" value="P:propionyl-CoA metabolic process"/>
    <property type="evidence" value="ECO:0007669"/>
    <property type="project" value="Ensembl"/>
</dbReference>
<comment type="catalytic activity">
    <reaction evidence="23">
        <text>(9Z)-tetradecenoyl-CoA + H2O = S-(9Z-tetradecenoyl)-4'-phosphopantetheine + adenosine 3',5'-bisphosphate + 2 H(+)</text>
        <dbReference type="Rhea" id="RHEA:67544"/>
        <dbReference type="ChEBI" id="CHEBI:15377"/>
        <dbReference type="ChEBI" id="CHEBI:15378"/>
        <dbReference type="ChEBI" id="CHEBI:58343"/>
        <dbReference type="ChEBI" id="CHEBI:65060"/>
        <dbReference type="ChEBI" id="CHEBI:172389"/>
    </reaction>
    <physiologicalReaction direction="left-to-right" evidence="23">
        <dbReference type="Rhea" id="RHEA:67545"/>
    </physiologicalReaction>
</comment>
<keyword evidence="4" id="KW-0479">Metal-binding</keyword>
<comment type="catalytic activity">
    <reaction evidence="27">
        <text>an acyl-CoA + H2O = an acyl-4'-phosphopantetheine + adenosine 3',5'-bisphosphate + 2 H(+)</text>
        <dbReference type="Rhea" id="RHEA:50044"/>
        <dbReference type="ChEBI" id="CHEBI:15377"/>
        <dbReference type="ChEBI" id="CHEBI:15378"/>
        <dbReference type="ChEBI" id="CHEBI:58342"/>
        <dbReference type="ChEBI" id="CHEBI:58343"/>
        <dbReference type="ChEBI" id="CHEBI:132023"/>
    </reaction>
    <physiologicalReaction direction="left-to-right" evidence="27">
        <dbReference type="Rhea" id="RHEA:50045"/>
    </physiologicalReaction>
</comment>
<evidence type="ECO:0000256" key="3">
    <source>
        <dbReference type="ARBA" id="ARBA00005582"/>
    </source>
</evidence>
<comment type="catalytic activity">
    <reaction evidence="28">
        <text>choloyl-CoA + H2O = S-choloyl-4'-phosphopantetheine + adenosine 3',5'-bisphosphate + 2 H(+)</text>
        <dbReference type="Rhea" id="RHEA:50036"/>
        <dbReference type="ChEBI" id="CHEBI:15377"/>
        <dbReference type="ChEBI" id="CHEBI:15378"/>
        <dbReference type="ChEBI" id="CHEBI:57373"/>
        <dbReference type="ChEBI" id="CHEBI:58343"/>
        <dbReference type="ChEBI" id="CHEBI:132020"/>
    </reaction>
    <physiologicalReaction direction="left-to-right" evidence="28">
        <dbReference type="Rhea" id="RHEA:50037"/>
    </physiologicalReaction>
</comment>
<comment type="catalytic activity">
    <reaction evidence="20">
        <text>(9Z,12Z)-octadecadienoyl-CoA + H2O = S-(9Z,12Z-octadecadienoyl)-4'-phosphopantetheine + adenosine 3',5'-bisphosphate + 2 H(+)</text>
        <dbReference type="Rhea" id="RHEA:67536"/>
        <dbReference type="ChEBI" id="CHEBI:15377"/>
        <dbReference type="ChEBI" id="CHEBI:15378"/>
        <dbReference type="ChEBI" id="CHEBI:57383"/>
        <dbReference type="ChEBI" id="CHEBI:58343"/>
        <dbReference type="ChEBI" id="CHEBI:172387"/>
    </reaction>
    <physiologicalReaction direction="left-to-right" evidence="20">
        <dbReference type="Rhea" id="RHEA:67537"/>
    </physiologicalReaction>
</comment>
<dbReference type="SUPFAM" id="SSF55811">
    <property type="entry name" value="Nudix"/>
    <property type="match status" value="1"/>
</dbReference>
<feature type="signal peptide" evidence="31">
    <location>
        <begin position="1"/>
        <end position="23"/>
    </location>
</feature>
<comment type="catalytic activity">
    <reaction evidence="16">
        <text>hexanoyl-CoA + H2O = hexanoyl-4'-phosphopantetheine + adenosine 3',5'-bisphosphate + 2 H(+)</text>
        <dbReference type="Rhea" id="RHEA:49980"/>
        <dbReference type="ChEBI" id="CHEBI:15377"/>
        <dbReference type="ChEBI" id="CHEBI:15378"/>
        <dbReference type="ChEBI" id="CHEBI:58343"/>
        <dbReference type="ChEBI" id="CHEBI:62620"/>
        <dbReference type="ChEBI" id="CHEBI:132012"/>
    </reaction>
    <physiologicalReaction direction="left-to-right" evidence="16">
        <dbReference type="Rhea" id="RHEA:49981"/>
    </physiologicalReaction>
</comment>
<accession>A0A670JZI6</accession>
<evidence type="ECO:0000256" key="30">
    <source>
        <dbReference type="ARBA" id="ARBA00049403"/>
    </source>
</evidence>
<evidence type="ECO:0000256" key="2">
    <source>
        <dbReference type="ARBA" id="ARBA00001946"/>
    </source>
</evidence>
<evidence type="ECO:0000256" key="20">
    <source>
        <dbReference type="ARBA" id="ARBA00047708"/>
    </source>
</evidence>
<evidence type="ECO:0000256" key="18">
    <source>
        <dbReference type="ARBA" id="ARBA00047584"/>
    </source>
</evidence>
<evidence type="ECO:0000256" key="6">
    <source>
        <dbReference type="ARBA" id="ARBA00022842"/>
    </source>
</evidence>
<comment type="catalytic activity">
    <reaction evidence="29">
        <text>butanoyl-CoA + H2O = S-butanoyl-4'-phosphopantetheine + adenosine 3',5'-bisphosphate + 2 H(+)</text>
        <dbReference type="Rhea" id="RHEA:49976"/>
        <dbReference type="ChEBI" id="CHEBI:15377"/>
        <dbReference type="ChEBI" id="CHEBI:15378"/>
        <dbReference type="ChEBI" id="CHEBI:57371"/>
        <dbReference type="ChEBI" id="CHEBI:58343"/>
        <dbReference type="ChEBI" id="CHEBI:132011"/>
    </reaction>
    <physiologicalReaction direction="left-to-right" evidence="29">
        <dbReference type="Rhea" id="RHEA:49977"/>
    </physiologicalReaction>
</comment>
<dbReference type="GO" id="GO:0005739">
    <property type="term" value="C:mitochondrion"/>
    <property type="evidence" value="ECO:0007669"/>
    <property type="project" value="TreeGrafter"/>
</dbReference>
<feature type="domain" description="Nudix hydrolase" evidence="32">
    <location>
        <begin position="7"/>
        <end position="263"/>
    </location>
</feature>
<evidence type="ECO:0000256" key="25">
    <source>
        <dbReference type="ARBA" id="ARBA00048667"/>
    </source>
</evidence>
<evidence type="ECO:0000256" key="31">
    <source>
        <dbReference type="SAM" id="SignalP"/>
    </source>
</evidence>
<evidence type="ECO:0000256" key="17">
    <source>
        <dbReference type="ARBA" id="ARBA00047511"/>
    </source>
</evidence>
<sequence length="386" mass="42592">MSWRLRHWREAATLLLAAGGPGASPPRPAAAGAFDYELLLLRRSARSAFLPSAHVFPGGVADAADFSSDWLQLLPGGPRCGLGSVRDECPRAPLFAAERPELGSPLPGDVAFRLCAIREAFEEAGVLLVLPGPVADAAAATAATTGPARLLPAERLPPSSELAEWRLRVQRQPGSFLQLCRHLSCVPNIWALREWSNWLTPVGRAGRGGRRYDTAFYLCCLGQAPPVASHDDGEVTACQWSTPSEAVELFKSQDISIAPPQFYEFCRLCNFTSLHDLHRFASERALEGCERWMPVLMIASDGHMQILPGDELYPEDPDFTGERKPMLMTDKKIEDLMKGASRLHRIVTQDHNNVNIYVNIQPKYKHINPITMDFKRGENADCNSKL</sequence>
<evidence type="ECO:0000313" key="33">
    <source>
        <dbReference type="Ensembl" id="ENSPMRP00000030698.1"/>
    </source>
</evidence>
<keyword evidence="31" id="KW-0732">Signal</keyword>
<dbReference type="OMA" id="GFMPSAH"/>
<comment type="function">
    <text evidence="12">Fatty acyl-coenzyme A (CoA) diphosphatase that hydrolyzes fatty acyl-CoA to yield acyl-4'-phosphopantetheine and adenosine 3',5'-bisphosphate. Mediates the hydrolysis of a wide range of CoA esters, including choloyl-CoA and branched-chain fatty-acyl-CoA esters and at low substrate concentrations medium and long-chain fatty-acyl-CoA esters are the primary substrates. Highest activity seen with medium-chain acyl-CoA esters and higher rates of activity seen with the unsaturated acyl-CoA esters compared with the saturated esters. Exhibits decapping activity towards dpCoA-capped RNAs in vitro.</text>
</comment>
<dbReference type="PROSITE" id="PS51462">
    <property type="entry name" value="NUDIX"/>
    <property type="match status" value="1"/>
</dbReference>
<dbReference type="PANTHER" id="PTHR12318:SF0">
    <property type="entry name" value="ACYL-COENZYME A DIPHOSPHATASE NUDT19"/>
    <property type="match status" value="1"/>
</dbReference>
<comment type="catalytic activity">
    <reaction evidence="19">
        <text>propanoyl-CoA + H2O = propanoyl-4'-phosphopantetheine + adenosine 3',5'-bisphosphate + 2 H(+)</text>
        <dbReference type="Rhea" id="RHEA:67464"/>
        <dbReference type="ChEBI" id="CHEBI:15377"/>
        <dbReference type="ChEBI" id="CHEBI:15378"/>
        <dbReference type="ChEBI" id="CHEBI:57392"/>
        <dbReference type="ChEBI" id="CHEBI:58343"/>
        <dbReference type="ChEBI" id="CHEBI:172362"/>
    </reaction>
    <physiologicalReaction direction="left-to-right" evidence="19">
        <dbReference type="Rhea" id="RHEA:67465"/>
    </physiologicalReaction>
</comment>
<reference evidence="33 34" key="1">
    <citation type="journal article" date="2019" name="Proc. Natl. Acad. Sci. U.S.A.">
        <title>Regulatory changes in pterin and carotenoid genes underlie balanced color polymorphisms in the wall lizard.</title>
        <authorList>
            <person name="Andrade P."/>
            <person name="Pinho C."/>
            <person name="Perez I de Lanuza G."/>
            <person name="Afonso S."/>
            <person name="Brejcha J."/>
            <person name="Rubin C.J."/>
            <person name="Wallerman O."/>
            <person name="Pereira P."/>
            <person name="Sabatino S.J."/>
            <person name="Bellati A."/>
            <person name="Pellitteri-Rosa D."/>
            <person name="Bosakova Z."/>
            <person name="Bunikis I."/>
            <person name="Carretero M.A."/>
            <person name="Feiner N."/>
            <person name="Marsik P."/>
            <person name="Pauperio F."/>
            <person name="Salvi D."/>
            <person name="Soler L."/>
            <person name="While G.M."/>
            <person name="Uller T."/>
            <person name="Font E."/>
            <person name="Andersson L."/>
            <person name="Carneiro M."/>
        </authorList>
    </citation>
    <scope>NUCLEOTIDE SEQUENCE</scope>
</reference>
<comment type="catalytic activity">
    <reaction evidence="10">
        <text>CoA + H2O = (R)-4'-phosphopantetheine + adenosine 3',5'-bisphosphate + 2 H(+)</text>
        <dbReference type="Rhea" id="RHEA:64988"/>
        <dbReference type="ChEBI" id="CHEBI:15377"/>
        <dbReference type="ChEBI" id="CHEBI:15378"/>
        <dbReference type="ChEBI" id="CHEBI:57287"/>
        <dbReference type="ChEBI" id="CHEBI:58343"/>
        <dbReference type="ChEBI" id="CHEBI:61723"/>
        <dbReference type="EC" id="3.6.1.77"/>
    </reaction>
    <physiologicalReaction direction="left-to-right" evidence="10">
        <dbReference type="Rhea" id="RHEA:64989"/>
    </physiologicalReaction>
</comment>
<evidence type="ECO:0000256" key="10">
    <source>
        <dbReference type="ARBA" id="ARBA00044908"/>
    </source>
</evidence>
<comment type="similarity">
    <text evidence="3">Belongs to the Nudix hydrolase family.</text>
</comment>
<dbReference type="Proteomes" id="UP000472272">
    <property type="component" value="Chromosome 8"/>
</dbReference>
<comment type="catalytic activity">
    <reaction evidence="15">
        <text>tetradecanoyl-CoA + H2O = tetradecanoyl-4'-phosphopantetheine + adenosine 3',5'-bisphosphate + 2 H(+)</text>
        <dbReference type="Rhea" id="RHEA:50028"/>
        <dbReference type="ChEBI" id="CHEBI:15377"/>
        <dbReference type="ChEBI" id="CHEBI:15378"/>
        <dbReference type="ChEBI" id="CHEBI:57385"/>
        <dbReference type="ChEBI" id="CHEBI:58343"/>
        <dbReference type="ChEBI" id="CHEBI:132017"/>
    </reaction>
    <physiologicalReaction direction="left-to-right" evidence="15">
        <dbReference type="Rhea" id="RHEA:50029"/>
    </physiologicalReaction>
</comment>
<dbReference type="GO" id="GO:0036114">
    <property type="term" value="P:medium-chain fatty-acyl-CoA catabolic process"/>
    <property type="evidence" value="ECO:0007669"/>
    <property type="project" value="Ensembl"/>
</dbReference>
<dbReference type="GO" id="GO:0044580">
    <property type="term" value="P:butyryl-CoA catabolic process"/>
    <property type="evidence" value="ECO:0007669"/>
    <property type="project" value="Ensembl"/>
</dbReference>
<comment type="catalytic activity">
    <reaction evidence="13">
        <text>octanoyl-CoA + H2O = S-octanoyl-4'-phosphopantetheine + adenosine 3',5'-bisphosphate + 2 H(+)</text>
        <dbReference type="Rhea" id="RHEA:50016"/>
        <dbReference type="ChEBI" id="CHEBI:15377"/>
        <dbReference type="ChEBI" id="CHEBI:15378"/>
        <dbReference type="ChEBI" id="CHEBI:57386"/>
        <dbReference type="ChEBI" id="CHEBI:58343"/>
        <dbReference type="ChEBI" id="CHEBI:132013"/>
    </reaction>
    <physiologicalReaction direction="left-to-right" evidence="13">
        <dbReference type="Rhea" id="RHEA:50017"/>
    </physiologicalReaction>
</comment>
<evidence type="ECO:0000256" key="29">
    <source>
        <dbReference type="ARBA" id="ARBA00049284"/>
    </source>
</evidence>
<dbReference type="AlphaFoldDB" id="A0A670JZI6"/>
<evidence type="ECO:0000256" key="15">
    <source>
        <dbReference type="ARBA" id="ARBA00047403"/>
    </source>
</evidence>
<comment type="catalytic activity">
    <reaction evidence="17">
        <text>(6Z)-octenoyl-CoA + H2O = S-(6Z-octenoyl)-4'-phosphopantetheine + adenosine 3',5'-bisphosphate + 2 H(+)</text>
        <dbReference type="Rhea" id="RHEA:67528"/>
        <dbReference type="ChEBI" id="CHEBI:15377"/>
        <dbReference type="ChEBI" id="CHEBI:15378"/>
        <dbReference type="ChEBI" id="CHEBI:58343"/>
        <dbReference type="ChEBI" id="CHEBI:172383"/>
        <dbReference type="ChEBI" id="CHEBI:172384"/>
    </reaction>
    <physiologicalReaction direction="left-to-right" evidence="17">
        <dbReference type="Rhea" id="RHEA:67529"/>
    </physiologicalReaction>
</comment>